<keyword evidence="3" id="KW-1185">Reference proteome</keyword>
<feature type="transmembrane region" description="Helical" evidence="1">
    <location>
        <begin position="74"/>
        <end position="101"/>
    </location>
</feature>
<accession>A0A0K6IKF8</accession>
<keyword evidence="1" id="KW-0812">Transmembrane</keyword>
<evidence type="ECO:0008006" key="4">
    <source>
        <dbReference type="Google" id="ProtNLM"/>
    </source>
</evidence>
<evidence type="ECO:0000313" key="2">
    <source>
        <dbReference type="EMBL" id="CUB03817.1"/>
    </source>
</evidence>
<dbReference type="EMBL" id="CYHG01000004">
    <property type="protein sequence ID" value="CUB03817.1"/>
    <property type="molecule type" value="Genomic_DNA"/>
</dbReference>
<organism evidence="2 3">
    <name type="scientific">Marinomonas fungiae</name>
    <dbReference type="NCBI Taxonomy" id="1137284"/>
    <lineage>
        <taxon>Bacteria</taxon>
        <taxon>Pseudomonadati</taxon>
        <taxon>Pseudomonadota</taxon>
        <taxon>Gammaproteobacteria</taxon>
        <taxon>Oceanospirillales</taxon>
        <taxon>Oceanospirillaceae</taxon>
        <taxon>Marinomonas</taxon>
    </lineage>
</organism>
<evidence type="ECO:0000313" key="3">
    <source>
        <dbReference type="Proteomes" id="UP000182769"/>
    </source>
</evidence>
<sequence length="136" mass="15600">MFEAWTLKSDQVAEQEEALRLALRQLSDSERSTFYKAYNPQIKDPDTYATLNWFFIAGLHNFYLKQWIMGLFDLVLMVIGVVMLAVFWPLGAALIALVSLIELPALFRSQIIVADYNNKLGWSVLKRYNPVTLPSP</sequence>
<name>A0A0K6IKF8_9GAMM</name>
<proteinExistence type="predicted"/>
<keyword evidence="1" id="KW-0472">Membrane</keyword>
<dbReference type="RefSeq" id="WP_055462764.1">
    <property type="nucleotide sequence ID" value="NZ_CYHG01000004.1"/>
</dbReference>
<keyword evidence="1" id="KW-1133">Transmembrane helix</keyword>
<reference evidence="3" key="1">
    <citation type="submission" date="2015-08" db="EMBL/GenBank/DDBJ databases">
        <authorList>
            <person name="Varghese N."/>
        </authorList>
    </citation>
    <scope>NUCLEOTIDE SEQUENCE [LARGE SCALE GENOMIC DNA]</scope>
    <source>
        <strain evidence="3">JCM 18476</strain>
    </source>
</reference>
<dbReference type="Proteomes" id="UP000182769">
    <property type="component" value="Unassembled WGS sequence"/>
</dbReference>
<dbReference type="STRING" id="1137284.GCA_001418205_01668"/>
<evidence type="ECO:0000256" key="1">
    <source>
        <dbReference type="SAM" id="Phobius"/>
    </source>
</evidence>
<protein>
    <recommendedName>
        <fullName evidence="4">TM2 domain</fullName>
    </recommendedName>
</protein>
<dbReference type="OrthoDB" id="5768428at2"/>
<dbReference type="AlphaFoldDB" id="A0A0K6IKF8"/>
<gene>
    <name evidence="2" type="ORF">Ga0061065_104248</name>
</gene>